<accession>A0ACC3DTK8</accession>
<reference evidence="1" key="1">
    <citation type="submission" date="2024-09" db="EMBL/GenBank/DDBJ databases">
        <title>Black Yeasts Isolated from many extreme environments.</title>
        <authorList>
            <person name="Coleine C."/>
            <person name="Stajich J.E."/>
            <person name="Selbmann L."/>
        </authorList>
    </citation>
    <scope>NUCLEOTIDE SEQUENCE</scope>
    <source>
        <strain evidence="1">CCFEE 5737</strain>
    </source>
</reference>
<name>A0ACC3DTK8_9PEZI</name>
<proteinExistence type="predicted"/>
<organism evidence="1 2">
    <name type="scientific">Coniosporium uncinatum</name>
    <dbReference type="NCBI Taxonomy" id="93489"/>
    <lineage>
        <taxon>Eukaryota</taxon>
        <taxon>Fungi</taxon>
        <taxon>Dikarya</taxon>
        <taxon>Ascomycota</taxon>
        <taxon>Pezizomycotina</taxon>
        <taxon>Dothideomycetes</taxon>
        <taxon>Dothideomycetes incertae sedis</taxon>
        <taxon>Coniosporium</taxon>
    </lineage>
</organism>
<protein>
    <submittedName>
        <fullName evidence="1">Uncharacterized protein</fullName>
    </submittedName>
</protein>
<sequence length="169" mass="18944">FRAHKPIMAISTLTFTKPIPPSIYSSDHAVLRFYAIYGQAFSSAFSTTPPEDFYAADCIMYAVDGSTLSGGQTMWDFFGTLYQPFAKVTRDMLSLIIVSDEEAGTHAIHIELVTTLWLDEKGERKVDVPQAFKYVLGRADEGKGTLGLQFRELRCYYDMGLMERAKASL</sequence>
<feature type="non-terminal residue" evidence="1">
    <location>
        <position position="1"/>
    </location>
</feature>
<keyword evidence="2" id="KW-1185">Reference proteome</keyword>
<gene>
    <name evidence="1" type="ORF">LTS18_003419</name>
</gene>
<dbReference type="EMBL" id="JAWDJW010000805">
    <property type="protein sequence ID" value="KAK3079996.1"/>
    <property type="molecule type" value="Genomic_DNA"/>
</dbReference>
<dbReference type="Proteomes" id="UP001186974">
    <property type="component" value="Unassembled WGS sequence"/>
</dbReference>
<evidence type="ECO:0000313" key="1">
    <source>
        <dbReference type="EMBL" id="KAK3079996.1"/>
    </source>
</evidence>
<comment type="caution">
    <text evidence="1">The sequence shown here is derived from an EMBL/GenBank/DDBJ whole genome shotgun (WGS) entry which is preliminary data.</text>
</comment>
<evidence type="ECO:0000313" key="2">
    <source>
        <dbReference type="Proteomes" id="UP001186974"/>
    </source>
</evidence>